<sequence length="109" mass="11952">MKTLLIATTALLLPITAVFADITPIGDLKRNSNVTVSGTIDRLLDEDEFRMSDDTGSVKVYIGPNIVPANAGDQVTVTGFVDDDLRLEIYARQMQLPSGETVSFDRNYE</sequence>
<gene>
    <name evidence="3" type="ORF">HRQ87_08140</name>
</gene>
<dbReference type="InterPro" id="IPR005220">
    <property type="entry name" value="CarO-like"/>
</dbReference>
<feature type="signal peptide" evidence="2">
    <location>
        <begin position="1"/>
        <end position="20"/>
    </location>
</feature>
<dbReference type="EMBL" id="JABUFE010000003">
    <property type="protein sequence ID" value="NSX54772.1"/>
    <property type="molecule type" value="Genomic_DNA"/>
</dbReference>
<dbReference type="SUPFAM" id="SSF101756">
    <property type="entry name" value="Hypothetical protein YgiW"/>
    <property type="match status" value="1"/>
</dbReference>
<comment type="caution">
    <text evidence="3">The sequence shown here is derived from an EMBL/GenBank/DDBJ whole genome shotgun (WGS) entry which is preliminary data.</text>
</comment>
<dbReference type="RefSeq" id="WP_174137105.1">
    <property type="nucleotide sequence ID" value="NZ_JABUFE010000003.1"/>
</dbReference>
<name>A0ABX2IVA8_9RHOB</name>
<evidence type="ECO:0000256" key="2">
    <source>
        <dbReference type="SAM" id="SignalP"/>
    </source>
</evidence>
<feature type="chain" id="PRO_5046561503" evidence="2">
    <location>
        <begin position="21"/>
        <end position="109"/>
    </location>
</feature>
<evidence type="ECO:0000256" key="1">
    <source>
        <dbReference type="ARBA" id="ARBA00022729"/>
    </source>
</evidence>
<keyword evidence="1 2" id="KW-0732">Signal</keyword>
<organism evidence="3 4">
    <name type="scientific">Parasulfitobacter algicola</name>
    <dbReference type="NCBI Taxonomy" id="2614809"/>
    <lineage>
        <taxon>Bacteria</taxon>
        <taxon>Pseudomonadati</taxon>
        <taxon>Pseudomonadota</taxon>
        <taxon>Alphaproteobacteria</taxon>
        <taxon>Rhodobacterales</taxon>
        <taxon>Roseobacteraceae</taxon>
        <taxon>Parasulfitobacter</taxon>
    </lineage>
</organism>
<dbReference type="Proteomes" id="UP000777935">
    <property type="component" value="Unassembled WGS sequence"/>
</dbReference>
<accession>A0ABX2IVA8</accession>
<dbReference type="Gene3D" id="2.40.50.200">
    <property type="entry name" value="Bacterial OB-fold"/>
    <property type="match status" value="1"/>
</dbReference>
<evidence type="ECO:0000313" key="4">
    <source>
        <dbReference type="Proteomes" id="UP000777935"/>
    </source>
</evidence>
<dbReference type="InterPro" id="IPR036700">
    <property type="entry name" value="BOBF_sf"/>
</dbReference>
<proteinExistence type="predicted"/>
<keyword evidence="4" id="KW-1185">Reference proteome</keyword>
<protein>
    <submittedName>
        <fullName evidence="3">NirD/YgiW/YdeI family stress tolerance protein</fullName>
    </submittedName>
</protein>
<dbReference type="NCBIfam" id="NF033674">
    <property type="entry name" value="stress_OB_fold"/>
    <property type="match status" value="1"/>
</dbReference>
<evidence type="ECO:0000313" key="3">
    <source>
        <dbReference type="EMBL" id="NSX54772.1"/>
    </source>
</evidence>
<reference evidence="3 4" key="1">
    <citation type="submission" date="2020-06" db="EMBL/GenBank/DDBJ databases">
        <title>Sulfitobacter algicola sp. nov., isolated from green algae.</title>
        <authorList>
            <person name="Wang C."/>
        </authorList>
    </citation>
    <scope>NUCLEOTIDE SEQUENCE [LARGE SCALE GENOMIC DNA]</scope>
    <source>
        <strain evidence="3 4">1151</strain>
    </source>
</reference>